<dbReference type="InterPro" id="IPR051925">
    <property type="entry name" value="RNA-binding_domain"/>
</dbReference>
<dbReference type="GeneID" id="57277116"/>
<dbReference type="SUPFAM" id="SSF75471">
    <property type="entry name" value="YhbY-like"/>
    <property type="match status" value="1"/>
</dbReference>
<dbReference type="Pfam" id="PF01985">
    <property type="entry name" value="CRS1_YhbY"/>
    <property type="match status" value="1"/>
</dbReference>
<evidence type="ECO:0000256" key="1">
    <source>
        <dbReference type="ARBA" id="ARBA00022884"/>
    </source>
</evidence>
<evidence type="ECO:0000313" key="7">
    <source>
        <dbReference type="Proteomes" id="UP000076405"/>
    </source>
</evidence>
<keyword evidence="6" id="KW-1185">Reference proteome</keyword>
<accession>A0A0R2HT19</accession>
<dbReference type="Proteomes" id="UP000076244">
    <property type="component" value="Chromosome"/>
</dbReference>
<sequence>MNLRGKQKRFLRSKAQRFRSKFSVGKNGLTEAWVSQLDAALNNYELIKINLQQNTDVTTQEVKAYIEDHTDIQVVQIIGHVLVLFKESDDEDKRVISAQVKEI</sequence>
<dbReference type="GO" id="GO:0003723">
    <property type="term" value="F:RNA binding"/>
    <property type="evidence" value="ECO:0007669"/>
    <property type="project" value="UniProtKB-UniRule"/>
</dbReference>
<dbReference type="EMBL" id="CP012288">
    <property type="protein sequence ID" value="AMV67856.1"/>
    <property type="molecule type" value="Genomic_DNA"/>
</dbReference>
<evidence type="ECO:0000313" key="4">
    <source>
        <dbReference type="EMBL" id="AMV62285.1"/>
    </source>
</evidence>
<reference evidence="6 7" key="1">
    <citation type="journal article" date="2016" name="PLoS ONE">
        <title>The Identification of Novel Diagnostic Marker Genes for the Detection of Beer Spoiling Pediococcus damnosus Strains Using the BlAst Diagnostic Gene findEr.</title>
        <authorList>
            <person name="Behr J."/>
            <person name="Geissler A.J."/>
            <person name="Schmid J."/>
            <person name="Zehe A."/>
            <person name="Vogel R.F."/>
        </authorList>
    </citation>
    <scope>NUCLEOTIDE SEQUENCE [LARGE SCALE GENOMIC DNA]</scope>
    <source>
        <strain evidence="4 7">TMW 2.1533</strain>
        <strain evidence="5 6">TMW 2.1535</strain>
    </source>
</reference>
<dbReference type="Proteomes" id="UP000076405">
    <property type="component" value="Chromosome"/>
</dbReference>
<dbReference type="InterPro" id="IPR001890">
    <property type="entry name" value="RNA-binding_CRM"/>
</dbReference>
<protein>
    <submittedName>
        <fullName evidence="4">RNA binding protein</fullName>
    </submittedName>
</protein>
<evidence type="ECO:0000256" key="2">
    <source>
        <dbReference type="PROSITE-ProRule" id="PRU00626"/>
    </source>
</evidence>
<dbReference type="KEGG" id="pdm:ADU72_1935"/>
<dbReference type="Gene3D" id="3.30.110.60">
    <property type="entry name" value="YhbY-like"/>
    <property type="match status" value="1"/>
</dbReference>
<dbReference type="EMBL" id="CP012275">
    <property type="protein sequence ID" value="AMV62285.1"/>
    <property type="molecule type" value="Genomic_DNA"/>
</dbReference>
<dbReference type="PANTHER" id="PTHR40065:SF3">
    <property type="entry name" value="RNA-BINDING PROTEIN YHBY"/>
    <property type="match status" value="1"/>
</dbReference>
<gene>
    <name evidence="4" type="ORF">ADU70_0787</name>
    <name evidence="5" type="ORF">ADU72_1935</name>
</gene>
<dbReference type="InterPro" id="IPR035920">
    <property type="entry name" value="YhbY-like_sf"/>
</dbReference>
<proteinExistence type="predicted"/>
<dbReference type="SMART" id="SM01103">
    <property type="entry name" value="CRS1_YhbY"/>
    <property type="match status" value="1"/>
</dbReference>
<dbReference type="RefSeq" id="WP_046871238.1">
    <property type="nucleotide sequence ID" value="NZ_BAAAXI010000178.1"/>
</dbReference>
<organism evidence="4 7">
    <name type="scientific">Pediococcus damnosus</name>
    <dbReference type="NCBI Taxonomy" id="51663"/>
    <lineage>
        <taxon>Bacteria</taxon>
        <taxon>Bacillati</taxon>
        <taxon>Bacillota</taxon>
        <taxon>Bacilli</taxon>
        <taxon>Lactobacillales</taxon>
        <taxon>Lactobacillaceae</taxon>
        <taxon>Pediococcus</taxon>
    </lineage>
</organism>
<keyword evidence="1 2" id="KW-0694">RNA-binding</keyword>
<evidence type="ECO:0000313" key="5">
    <source>
        <dbReference type="EMBL" id="AMV67856.1"/>
    </source>
</evidence>
<name>A0A0R2HT19_9LACO</name>
<evidence type="ECO:0000313" key="6">
    <source>
        <dbReference type="Proteomes" id="UP000076244"/>
    </source>
</evidence>
<dbReference type="PANTHER" id="PTHR40065">
    <property type="entry name" value="RNA-BINDING PROTEIN YHBY"/>
    <property type="match status" value="1"/>
</dbReference>
<evidence type="ECO:0000259" key="3">
    <source>
        <dbReference type="PROSITE" id="PS51295"/>
    </source>
</evidence>
<dbReference type="OrthoDB" id="9797519at2"/>
<dbReference type="PROSITE" id="PS51295">
    <property type="entry name" value="CRM"/>
    <property type="match status" value="1"/>
</dbReference>
<dbReference type="AlphaFoldDB" id="A0A0R2HT19"/>
<feature type="domain" description="CRM" evidence="3">
    <location>
        <begin position="1"/>
        <end position="97"/>
    </location>
</feature>